<dbReference type="InterPro" id="IPR002223">
    <property type="entry name" value="Kunitz_BPTI"/>
</dbReference>
<evidence type="ECO:0000256" key="5">
    <source>
        <dbReference type="ARBA" id="ARBA00023157"/>
    </source>
</evidence>
<dbReference type="PROSITE" id="PS50279">
    <property type="entry name" value="BPTI_KUNITZ_2"/>
    <property type="match status" value="1"/>
</dbReference>
<evidence type="ECO:0000313" key="8">
    <source>
        <dbReference type="WBParaSite" id="scf7180000420048.g4634"/>
    </source>
</evidence>
<evidence type="ECO:0000313" key="7">
    <source>
        <dbReference type="Proteomes" id="UP000887560"/>
    </source>
</evidence>
<dbReference type="PANTHER" id="PTHR10083:SF217">
    <property type="entry name" value="BOOPHILIN-H2"/>
    <property type="match status" value="1"/>
</dbReference>
<evidence type="ECO:0000256" key="4">
    <source>
        <dbReference type="ARBA" id="ARBA00022900"/>
    </source>
</evidence>
<protein>
    <submittedName>
        <fullName evidence="8">BPTI/Kunitz inhibitor domain-containing protein</fullName>
    </submittedName>
</protein>
<evidence type="ECO:0000256" key="1">
    <source>
        <dbReference type="ARBA" id="ARBA00004613"/>
    </source>
</evidence>
<evidence type="ECO:0000259" key="6">
    <source>
        <dbReference type="PROSITE" id="PS50279"/>
    </source>
</evidence>
<keyword evidence="4" id="KW-0722">Serine protease inhibitor</keyword>
<dbReference type="InterPro" id="IPR036880">
    <property type="entry name" value="Kunitz_BPTI_sf"/>
</dbReference>
<dbReference type="Proteomes" id="UP000887560">
    <property type="component" value="Unplaced"/>
</dbReference>
<dbReference type="WBParaSite" id="scf7180000420048.g4634">
    <property type="protein sequence ID" value="scf7180000420048.g4634"/>
    <property type="gene ID" value="scf7180000420048.g4634"/>
</dbReference>
<evidence type="ECO:0000256" key="2">
    <source>
        <dbReference type="ARBA" id="ARBA00022525"/>
    </source>
</evidence>
<reference evidence="8" key="1">
    <citation type="submission" date="2022-11" db="UniProtKB">
        <authorList>
            <consortium name="WormBaseParasite"/>
        </authorList>
    </citation>
    <scope>IDENTIFICATION</scope>
</reference>
<name>A0A915NSQ0_9BILA</name>
<keyword evidence="7" id="KW-1185">Reference proteome</keyword>
<dbReference type="InterPro" id="IPR050098">
    <property type="entry name" value="TFPI/VKTCI-like"/>
</dbReference>
<dbReference type="SUPFAM" id="SSF57362">
    <property type="entry name" value="BPTI-like"/>
    <property type="match status" value="1"/>
</dbReference>
<organism evidence="7 8">
    <name type="scientific">Meloidogyne floridensis</name>
    <dbReference type="NCBI Taxonomy" id="298350"/>
    <lineage>
        <taxon>Eukaryota</taxon>
        <taxon>Metazoa</taxon>
        <taxon>Ecdysozoa</taxon>
        <taxon>Nematoda</taxon>
        <taxon>Chromadorea</taxon>
        <taxon>Rhabditida</taxon>
        <taxon>Tylenchina</taxon>
        <taxon>Tylenchomorpha</taxon>
        <taxon>Tylenchoidea</taxon>
        <taxon>Meloidogynidae</taxon>
        <taxon>Meloidogyninae</taxon>
        <taxon>Meloidogyne</taxon>
    </lineage>
</organism>
<keyword evidence="2" id="KW-0964">Secreted</keyword>
<comment type="subcellular location">
    <subcellularLocation>
        <location evidence="1">Secreted</location>
    </subcellularLocation>
</comment>
<keyword evidence="5" id="KW-1015">Disulfide bond</keyword>
<keyword evidence="3" id="KW-0646">Protease inhibitor</keyword>
<dbReference type="GO" id="GO:0004867">
    <property type="term" value="F:serine-type endopeptidase inhibitor activity"/>
    <property type="evidence" value="ECO:0007669"/>
    <property type="project" value="UniProtKB-KW"/>
</dbReference>
<dbReference type="SMART" id="SM00131">
    <property type="entry name" value="KU"/>
    <property type="match status" value="1"/>
</dbReference>
<dbReference type="CDD" id="cd00109">
    <property type="entry name" value="Kunitz-type"/>
    <property type="match status" value="1"/>
</dbReference>
<feature type="domain" description="BPTI/Kunitz inhibitor" evidence="6">
    <location>
        <begin position="159"/>
        <end position="212"/>
    </location>
</feature>
<dbReference type="GO" id="GO:0005615">
    <property type="term" value="C:extracellular space"/>
    <property type="evidence" value="ECO:0007669"/>
    <property type="project" value="TreeGrafter"/>
</dbReference>
<evidence type="ECO:0000256" key="3">
    <source>
        <dbReference type="ARBA" id="ARBA00022690"/>
    </source>
</evidence>
<dbReference type="PANTHER" id="PTHR10083">
    <property type="entry name" value="KUNITZ-TYPE PROTEASE INHIBITOR-RELATED"/>
    <property type="match status" value="1"/>
</dbReference>
<accession>A0A915NSQ0</accession>
<proteinExistence type="predicted"/>
<dbReference type="AlphaFoldDB" id="A0A915NSQ0"/>
<sequence>MIDGDIKDVKFEEDSSQCQKIINNSIKFELPPNMLEVKPLTDMETIVITGKISKFPINVTFLNGAIERHNRIGQVVLDFALSQNDIYIESKSKGSKAKYTTKLLPHHLELKEGEAIQLNFYGKMESISFEIETKEDTYANLFISLMPYAATHYVMSKFCFQPLRKGHGGKRCKAVMRWWYDSNARKCKRFKYLGCGGSSNRWFNKAECRKECMS</sequence>
<dbReference type="Pfam" id="PF00014">
    <property type="entry name" value="Kunitz_BPTI"/>
    <property type="match status" value="1"/>
</dbReference>
<dbReference type="Gene3D" id="4.10.410.10">
    <property type="entry name" value="Pancreatic trypsin inhibitor Kunitz domain"/>
    <property type="match status" value="1"/>
</dbReference>